<dbReference type="OrthoDB" id="7161229at2"/>
<dbReference type="SUPFAM" id="SSF74653">
    <property type="entry name" value="TolA/TonB C-terminal domain"/>
    <property type="match status" value="1"/>
</dbReference>
<evidence type="ECO:0000256" key="1">
    <source>
        <dbReference type="SAM" id="MobiDB-lite"/>
    </source>
</evidence>
<dbReference type="EMBL" id="QRGO01000001">
    <property type="protein sequence ID" value="RDV04783.1"/>
    <property type="molecule type" value="Genomic_DNA"/>
</dbReference>
<feature type="compositionally biased region" description="Basic and acidic residues" evidence="1">
    <location>
        <begin position="54"/>
        <end position="95"/>
    </location>
</feature>
<comment type="caution">
    <text evidence="2">The sequence shown here is derived from an EMBL/GenBank/DDBJ whole genome shotgun (WGS) entry which is preliminary data.</text>
</comment>
<sequence>MQMRTASVISTALHIAVLGWATLSFSSKAFEVTPPESLPVDIISDKDFSEITKGVKDAKKVEEKPKPVVEKVAEPPPKPVEELKPTVNEKREVAANKEAAPEPPKPEPKPPEKKPEAKPEPPKPDQIADMLKEEKPKPEAKAEPQPLPPKKPPLPKQQPEQKFDASKIAALLDKRDPTRAAATGAEVNKNASLGAANANAARLSQSEIDAFRRRVASCWTIPVGAEGADNLKVVFRVMFRRDGTVESGPSPVEGSASPYGPAFAESGRRAILQCQPYTMLRPEHYDSWKDIEIGFTPRDMFQ</sequence>
<feature type="compositionally biased region" description="Pro residues" evidence="1">
    <location>
        <begin position="145"/>
        <end position="156"/>
    </location>
</feature>
<name>A0A371BBK3_9BRAD</name>
<protein>
    <submittedName>
        <fullName evidence="2">Protein TolA</fullName>
    </submittedName>
</protein>
<keyword evidence="3" id="KW-1185">Reference proteome</keyword>
<proteinExistence type="predicted"/>
<gene>
    <name evidence="2" type="ORF">DXH78_09540</name>
</gene>
<feature type="compositionally biased region" description="Basic and acidic residues" evidence="1">
    <location>
        <begin position="104"/>
        <end position="123"/>
    </location>
</feature>
<feature type="compositionally biased region" description="Basic and acidic residues" evidence="1">
    <location>
        <begin position="130"/>
        <end position="142"/>
    </location>
</feature>
<evidence type="ECO:0000313" key="3">
    <source>
        <dbReference type="Proteomes" id="UP000263993"/>
    </source>
</evidence>
<dbReference type="Proteomes" id="UP000263993">
    <property type="component" value="Unassembled WGS sequence"/>
</dbReference>
<reference evidence="3" key="1">
    <citation type="submission" date="2018-08" db="EMBL/GenBank/DDBJ databases">
        <authorList>
            <person name="Kim S.-J."/>
            <person name="Jung G.-Y."/>
        </authorList>
    </citation>
    <scope>NUCLEOTIDE SEQUENCE [LARGE SCALE GENOMIC DNA]</scope>
    <source>
        <strain evidence="3">GY_H</strain>
    </source>
</reference>
<evidence type="ECO:0000313" key="2">
    <source>
        <dbReference type="EMBL" id="RDV04783.1"/>
    </source>
</evidence>
<dbReference type="Gene3D" id="3.30.1150.10">
    <property type="match status" value="1"/>
</dbReference>
<feature type="region of interest" description="Disordered" evidence="1">
    <location>
        <begin position="54"/>
        <end position="162"/>
    </location>
</feature>
<accession>A0A371BBK3</accession>
<organism evidence="2 3">
    <name type="scientific">Undibacter mobilis</name>
    <dbReference type="NCBI Taxonomy" id="2292256"/>
    <lineage>
        <taxon>Bacteria</taxon>
        <taxon>Pseudomonadati</taxon>
        <taxon>Pseudomonadota</taxon>
        <taxon>Alphaproteobacteria</taxon>
        <taxon>Hyphomicrobiales</taxon>
        <taxon>Nitrobacteraceae</taxon>
        <taxon>Undibacter</taxon>
    </lineage>
</organism>
<dbReference type="AlphaFoldDB" id="A0A371BBK3"/>